<organism evidence="2 3">
    <name type="scientific">Pikeienuella piscinae</name>
    <dbReference type="NCBI Taxonomy" id="2748098"/>
    <lineage>
        <taxon>Bacteria</taxon>
        <taxon>Pseudomonadati</taxon>
        <taxon>Pseudomonadota</taxon>
        <taxon>Alphaproteobacteria</taxon>
        <taxon>Rhodobacterales</taxon>
        <taxon>Paracoccaceae</taxon>
        <taxon>Pikeienuella</taxon>
    </lineage>
</organism>
<evidence type="ECO:0000313" key="3">
    <source>
        <dbReference type="Proteomes" id="UP000503336"/>
    </source>
</evidence>
<protein>
    <recommendedName>
        <fullName evidence="4">Cell division protein FtsL</fullName>
    </recommendedName>
</protein>
<feature type="compositionally biased region" description="Low complexity" evidence="1">
    <location>
        <begin position="152"/>
        <end position="169"/>
    </location>
</feature>
<dbReference type="AlphaFoldDB" id="A0A7M3T6L5"/>
<sequence length="181" mass="19773">MRWALYIVGAVLIVGASFWSYSVTYATQDRLDAIERTNRAIAEERMAIQVLAAEWAWLNAPDRLTRLVAAHQGELGLTPMKPDSYAELSETPMKQPDDGMAPVALIDLDALSPEEPAARRKSPRPAREAPKPVVTAEAREPAPHRAAPPPARATAAAPRRAAPTAPVAVRARESDKIRIER</sequence>
<feature type="region of interest" description="Disordered" evidence="1">
    <location>
        <begin position="114"/>
        <end position="181"/>
    </location>
</feature>
<gene>
    <name evidence="2" type="ORF">G5B40_20635</name>
</gene>
<proteinExistence type="predicted"/>
<accession>A0A7M3T6L5</accession>
<feature type="region of interest" description="Disordered" evidence="1">
    <location>
        <begin position="81"/>
        <end position="100"/>
    </location>
</feature>
<dbReference type="EMBL" id="CP049056">
    <property type="protein sequence ID" value="QIE57646.1"/>
    <property type="molecule type" value="Genomic_DNA"/>
</dbReference>
<reference evidence="2 3" key="1">
    <citation type="submission" date="2020-02" db="EMBL/GenBank/DDBJ databases">
        <title>complete genome sequence of Rhodobacteraceae bacterium.</title>
        <authorList>
            <person name="Park J."/>
            <person name="Kim Y.-S."/>
            <person name="Kim K.-H."/>
        </authorList>
    </citation>
    <scope>NUCLEOTIDE SEQUENCE [LARGE SCALE GENOMIC DNA]</scope>
    <source>
        <strain evidence="2 3">RR4-56</strain>
    </source>
</reference>
<keyword evidence="3" id="KW-1185">Reference proteome</keyword>
<evidence type="ECO:0000256" key="1">
    <source>
        <dbReference type="SAM" id="MobiDB-lite"/>
    </source>
</evidence>
<feature type="compositionally biased region" description="Basic and acidic residues" evidence="1">
    <location>
        <begin position="170"/>
        <end position="181"/>
    </location>
</feature>
<dbReference type="Proteomes" id="UP000503336">
    <property type="component" value="Chromosome"/>
</dbReference>
<dbReference type="KEGG" id="hdh:G5B40_20635"/>
<evidence type="ECO:0000313" key="2">
    <source>
        <dbReference type="EMBL" id="QIE57646.1"/>
    </source>
</evidence>
<dbReference type="RefSeq" id="WP_165102948.1">
    <property type="nucleotide sequence ID" value="NZ_CP049056.1"/>
</dbReference>
<evidence type="ECO:0008006" key="4">
    <source>
        <dbReference type="Google" id="ProtNLM"/>
    </source>
</evidence>
<name>A0A7M3T6L5_9RHOB</name>